<evidence type="ECO:0000313" key="1">
    <source>
        <dbReference type="EMBL" id="QJA96771.1"/>
    </source>
</evidence>
<proteinExistence type="predicted"/>
<accession>A0A6M3LUW8</accession>
<sequence>MKIYIAEPQDVLHCGDCPDAEIMGPPIEAATAEQIMKIKWYCLRTGKKIPDLWGEIPKWCPLEDKDGARKQQ</sequence>
<dbReference type="AlphaFoldDB" id="A0A6M3LUW8"/>
<gene>
    <name evidence="1" type="ORF">MM415B07419_0002</name>
</gene>
<dbReference type="EMBL" id="MT143432">
    <property type="protein sequence ID" value="QJA96771.1"/>
    <property type="molecule type" value="Genomic_DNA"/>
</dbReference>
<organism evidence="1">
    <name type="scientific">viral metagenome</name>
    <dbReference type="NCBI Taxonomy" id="1070528"/>
    <lineage>
        <taxon>unclassified sequences</taxon>
        <taxon>metagenomes</taxon>
        <taxon>organismal metagenomes</taxon>
    </lineage>
</organism>
<name>A0A6M3LUW8_9ZZZZ</name>
<protein>
    <submittedName>
        <fullName evidence="1">Uncharacterized protein</fullName>
    </submittedName>
</protein>
<reference evidence="1" key="1">
    <citation type="submission" date="2020-03" db="EMBL/GenBank/DDBJ databases">
        <title>The deep terrestrial virosphere.</title>
        <authorList>
            <person name="Holmfeldt K."/>
            <person name="Nilsson E."/>
            <person name="Simone D."/>
            <person name="Lopez-Fernandez M."/>
            <person name="Wu X."/>
            <person name="de Brujin I."/>
            <person name="Lundin D."/>
            <person name="Andersson A."/>
            <person name="Bertilsson S."/>
            <person name="Dopson M."/>
        </authorList>
    </citation>
    <scope>NUCLEOTIDE SEQUENCE</scope>
    <source>
        <strain evidence="1">MM415B07419</strain>
    </source>
</reference>